<protein>
    <submittedName>
        <fullName evidence="2">Uncharacterized protein</fullName>
    </submittedName>
</protein>
<name>A0A7M3DQG1_RHILE</name>
<proteinExistence type="predicted"/>
<dbReference type="EMBL" id="SIOP01000001">
    <property type="protein sequence ID" value="TAY50926.1"/>
    <property type="molecule type" value="Genomic_DNA"/>
</dbReference>
<evidence type="ECO:0000256" key="1">
    <source>
        <dbReference type="SAM" id="Phobius"/>
    </source>
</evidence>
<keyword evidence="1" id="KW-0812">Transmembrane</keyword>
<accession>A0A7M3DQG1</accession>
<keyword evidence="1" id="KW-1133">Transmembrane helix</keyword>
<dbReference type="Proteomes" id="UP000292974">
    <property type="component" value="Unassembled WGS sequence"/>
</dbReference>
<comment type="caution">
    <text evidence="2">The sequence shown here is derived from an EMBL/GenBank/DDBJ whole genome shotgun (WGS) entry which is preliminary data.</text>
</comment>
<evidence type="ECO:0000313" key="3">
    <source>
        <dbReference type="Proteomes" id="UP000292974"/>
    </source>
</evidence>
<feature type="transmembrane region" description="Helical" evidence="1">
    <location>
        <begin position="16"/>
        <end position="36"/>
    </location>
</feature>
<gene>
    <name evidence="2" type="ORF">ELH90_03985</name>
</gene>
<keyword evidence="1" id="KW-0472">Membrane</keyword>
<feature type="transmembrane region" description="Helical" evidence="1">
    <location>
        <begin position="42"/>
        <end position="60"/>
    </location>
</feature>
<sequence length="91" mass="10169">MTKPQQPKDRTFSKKMTFVAVWNFTVSTLLGMAWAVTDLPSIMVAYVAGLATFIGWYMQVGHSDYRISKRLPCLMDALSSLAVRRKGPPDA</sequence>
<dbReference type="AlphaFoldDB" id="A0A7M3DQG1"/>
<reference evidence="2 3" key="1">
    <citation type="submission" date="2019-02" db="EMBL/GenBank/DDBJ databases">
        <title>The genomic architecture of introgression among sibling species of bacteria.</title>
        <authorList>
            <person name="Cavassim M.I.A."/>
            <person name="Moeskjaer S."/>
            <person name="Moslemi C."/>
            <person name="Fields B."/>
            <person name="Bachmann A."/>
            <person name="Vilhjalmsson B."/>
            <person name="Schierup M.H."/>
            <person name="Young J.P.W."/>
            <person name="Andersen S.U."/>
        </authorList>
    </citation>
    <scope>NUCLEOTIDE SEQUENCE [LARGE SCALE GENOMIC DNA]</scope>
    <source>
        <strain evidence="2 3">SM135B</strain>
    </source>
</reference>
<organism evidence="2 3">
    <name type="scientific">Rhizobium leguminosarum</name>
    <dbReference type="NCBI Taxonomy" id="384"/>
    <lineage>
        <taxon>Bacteria</taxon>
        <taxon>Pseudomonadati</taxon>
        <taxon>Pseudomonadota</taxon>
        <taxon>Alphaproteobacteria</taxon>
        <taxon>Hyphomicrobiales</taxon>
        <taxon>Rhizobiaceae</taxon>
        <taxon>Rhizobium/Agrobacterium group</taxon>
        <taxon>Rhizobium</taxon>
    </lineage>
</organism>
<dbReference type="RefSeq" id="WP_130715814.1">
    <property type="nucleotide sequence ID" value="NZ_SIOP01000001.1"/>
</dbReference>
<evidence type="ECO:0000313" key="2">
    <source>
        <dbReference type="EMBL" id="TAY50926.1"/>
    </source>
</evidence>